<dbReference type="EC" id="7.2.2.10" evidence="14"/>
<dbReference type="AlphaFoldDB" id="A0A163M4T6"/>
<dbReference type="SUPFAM" id="SSF81660">
    <property type="entry name" value="Metal cation-transporting ATPase, ATP-binding domain N"/>
    <property type="match status" value="1"/>
</dbReference>
<keyword evidence="9" id="KW-0460">Magnesium</keyword>
<keyword evidence="5" id="KW-0479">Metal-binding</keyword>
<dbReference type="PANTHER" id="PTHR24093:SF369">
    <property type="entry name" value="CALCIUM-TRANSPORTING ATPASE"/>
    <property type="match status" value="1"/>
</dbReference>
<dbReference type="Gene3D" id="2.70.150.10">
    <property type="entry name" value="Calcium-transporting ATPase, cytoplasmic transduction domain A"/>
    <property type="match status" value="1"/>
</dbReference>
<dbReference type="GO" id="GO:0012505">
    <property type="term" value="C:endomembrane system"/>
    <property type="evidence" value="ECO:0007669"/>
    <property type="project" value="UniProtKB-SubCell"/>
</dbReference>
<dbReference type="InterPro" id="IPR001757">
    <property type="entry name" value="P_typ_ATPase"/>
</dbReference>
<feature type="transmembrane region" description="Helical" evidence="14">
    <location>
        <begin position="323"/>
        <end position="346"/>
    </location>
</feature>
<dbReference type="Pfam" id="PF13246">
    <property type="entry name" value="Cation_ATPase"/>
    <property type="match status" value="1"/>
</dbReference>
<dbReference type="GO" id="GO:0005388">
    <property type="term" value="F:P-type calcium transporter activity"/>
    <property type="evidence" value="ECO:0007669"/>
    <property type="project" value="UniProtKB-EC"/>
</dbReference>
<dbReference type="GO" id="GO:0016887">
    <property type="term" value="F:ATP hydrolysis activity"/>
    <property type="evidence" value="ECO:0007669"/>
    <property type="project" value="InterPro"/>
</dbReference>
<evidence type="ECO:0000313" key="16">
    <source>
        <dbReference type="EMBL" id="SAM01269.1"/>
    </source>
</evidence>
<dbReference type="Gene3D" id="3.40.1110.10">
    <property type="entry name" value="Calcium-transporting ATPase, cytoplasmic domain N"/>
    <property type="match status" value="1"/>
</dbReference>
<proteinExistence type="inferred from homology"/>
<dbReference type="STRING" id="4829.A0A163M4T6"/>
<dbReference type="PANTHER" id="PTHR24093">
    <property type="entry name" value="CATION TRANSPORTING ATPASE"/>
    <property type="match status" value="1"/>
</dbReference>
<dbReference type="NCBIfam" id="TIGR01494">
    <property type="entry name" value="ATPase_P-type"/>
    <property type="match status" value="3"/>
</dbReference>
<evidence type="ECO:0000313" key="17">
    <source>
        <dbReference type="Proteomes" id="UP000078561"/>
    </source>
</evidence>
<dbReference type="SFLD" id="SFLDG00002">
    <property type="entry name" value="C1.7:_P-type_atpase_like"/>
    <property type="match status" value="1"/>
</dbReference>
<dbReference type="InterPro" id="IPR006068">
    <property type="entry name" value="ATPase_P-typ_cation-transptr_C"/>
</dbReference>
<dbReference type="Pfam" id="PF00689">
    <property type="entry name" value="Cation_ATPase_C"/>
    <property type="match status" value="1"/>
</dbReference>
<dbReference type="InterPro" id="IPR008250">
    <property type="entry name" value="ATPase_P-typ_transduc_dom_A_sf"/>
</dbReference>
<evidence type="ECO:0000259" key="15">
    <source>
        <dbReference type="SMART" id="SM00831"/>
    </source>
</evidence>
<keyword evidence="13 14" id="KW-0472">Membrane</keyword>
<dbReference type="InterPro" id="IPR044492">
    <property type="entry name" value="P_typ_ATPase_HD_dom"/>
</dbReference>
<comment type="catalytic activity">
    <reaction evidence="14">
        <text>Ca(2+)(in) + ATP + H2O = Ca(2+)(out) + ADP + phosphate + H(+)</text>
        <dbReference type="Rhea" id="RHEA:18105"/>
        <dbReference type="ChEBI" id="CHEBI:15377"/>
        <dbReference type="ChEBI" id="CHEBI:15378"/>
        <dbReference type="ChEBI" id="CHEBI:29108"/>
        <dbReference type="ChEBI" id="CHEBI:30616"/>
        <dbReference type="ChEBI" id="CHEBI:43474"/>
        <dbReference type="ChEBI" id="CHEBI:456216"/>
        <dbReference type="EC" id="7.2.2.10"/>
    </reaction>
</comment>
<evidence type="ECO:0000256" key="8">
    <source>
        <dbReference type="ARBA" id="ARBA00022840"/>
    </source>
</evidence>
<dbReference type="InterPro" id="IPR018303">
    <property type="entry name" value="ATPase_P-typ_P_site"/>
</dbReference>
<dbReference type="SUPFAM" id="SSF81665">
    <property type="entry name" value="Calcium ATPase, transmembrane domain M"/>
    <property type="match status" value="1"/>
</dbReference>
<dbReference type="SFLD" id="SFLDS00003">
    <property type="entry name" value="Haloacid_Dehalogenase"/>
    <property type="match status" value="1"/>
</dbReference>
<accession>A0A163M4T6</accession>
<sequence>MSIDNERQPLLSSFDVTPETLERLMGSRETLESLGGHQGICRLLKVDPALGLYPDETTRKTVFGENVLPHTPPKTFLQLLASAYNDKTLFMLTIAACVSLGIGLWKDANDQTDEPKVGWVEGTAILVAVIVVVLTNAINDYQRESQFKKLNAHHDDTQTIKVLRGGRLRQLAVRQLCVGDIVDLEPGNVVPCDGLYLHGHGLGCDESSATGESNTIKKQVKGDCFILSGSRVLLGVGRMVVIAVGVHSFFGQTMLLTMSADPQKPDLTPLQQKLNVLADRIAWFGISAAGVIFCVLLVKFFWFASSAPSTTVAEFIISTAIEAITIIVVAVPEGLPMAVTLALAYATTQMLKENNLVRVLAACETMGNATTICSDKTGTLTRNKMTVVQGTFAGASFNIDGNDDDDDDDGPPTLSPLPLSTKVLQLIKEGVAINSTAYLDDQQGQYVGSNTECALLDMVDQWHSGLASVDEWRRNAVVEQVYPFSSQDKSMAVVIRLPSNSYRLHIKGAPEAILERCTDSVDEHGALVALDHSFWNNLIKTFAQQGLRTLALAYRDLDDLNSGRFESLVLLGVVGIRDPLRPGVVDSVQAFRRAGVAVCMITGDNIYTAKAIATAAGILTTDGLALTGCEFRQMDDATQRATVGHIQVLARSTPHDKMTMVARLQETDEIVGMTGDGTNDGPALKLANIGFSMNLAGSEVAKEASDIILLDDNFNSILKALLWGRSINDGIRKFLTFQLTVNVAAVALALISAVVSARSESILGAVQLLWINLIMDTLAALALATEPPNDTLLDRPPIPKSDPVITRTMAYRILTQALFQVTVTLLVMYESPAWFALTDTDYLVVRTLVFNTFVFLQFFNAINCRRVHDATTLNVFDHLARDWLFLGIQAAIALGQVLIVLFAGKPFKITRLSLSQWLVSLSIGFASIPMGWLFTLLARIAIRYHS</sequence>
<keyword evidence="8 14" id="KW-0067">ATP-binding</keyword>
<dbReference type="SUPFAM" id="SSF56784">
    <property type="entry name" value="HAD-like"/>
    <property type="match status" value="1"/>
</dbReference>
<keyword evidence="4 14" id="KW-0812">Transmembrane</keyword>
<feature type="transmembrane region" description="Helical" evidence="14">
    <location>
        <begin position="734"/>
        <end position="755"/>
    </location>
</feature>
<evidence type="ECO:0000256" key="10">
    <source>
        <dbReference type="ARBA" id="ARBA00022967"/>
    </source>
</evidence>
<evidence type="ECO:0000256" key="4">
    <source>
        <dbReference type="ARBA" id="ARBA00022692"/>
    </source>
</evidence>
<name>A0A163M4T6_ABSGL</name>
<dbReference type="SMART" id="SM00831">
    <property type="entry name" value="Cation_ATPase_N"/>
    <property type="match status" value="1"/>
</dbReference>
<organism evidence="16">
    <name type="scientific">Absidia glauca</name>
    <name type="common">Pin mould</name>
    <dbReference type="NCBI Taxonomy" id="4829"/>
    <lineage>
        <taxon>Eukaryota</taxon>
        <taxon>Fungi</taxon>
        <taxon>Fungi incertae sedis</taxon>
        <taxon>Mucoromycota</taxon>
        <taxon>Mucoromycotina</taxon>
        <taxon>Mucoromycetes</taxon>
        <taxon>Mucorales</taxon>
        <taxon>Cunninghamellaceae</taxon>
        <taxon>Absidia</taxon>
    </lineage>
</organism>
<feature type="transmembrane region" description="Helical" evidence="14">
    <location>
        <begin position="916"/>
        <end position="942"/>
    </location>
</feature>
<comment type="function">
    <text evidence="14">Catalyzes the hydrolysis of ATP coupled with the transport of calcium.</text>
</comment>
<reference evidence="16" key="1">
    <citation type="submission" date="2016-04" db="EMBL/GenBank/DDBJ databases">
        <authorList>
            <person name="Evans L.H."/>
            <person name="Alamgir A."/>
            <person name="Owens N."/>
            <person name="Weber N.D."/>
            <person name="Virtaneva K."/>
            <person name="Barbian K."/>
            <person name="Babar A."/>
            <person name="Rosenke K."/>
        </authorList>
    </citation>
    <scope>NUCLEOTIDE SEQUENCE [LARGE SCALE GENOMIC DNA]</scope>
    <source>
        <strain evidence="16">CBS 101.48</strain>
    </source>
</reference>
<dbReference type="PRINTS" id="PR00121">
    <property type="entry name" value="NAKATPASE"/>
</dbReference>
<protein>
    <recommendedName>
        <fullName evidence="14">Calcium-transporting ATPase</fullName>
        <ecNumber evidence="14">7.2.2.10</ecNumber>
    </recommendedName>
</protein>
<dbReference type="Pfam" id="PF00690">
    <property type="entry name" value="Cation_ATPase_N"/>
    <property type="match status" value="1"/>
</dbReference>
<evidence type="ECO:0000256" key="11">
    <source>
        <dbReference type="ARBA" id="ARBA00022989"/>
    </source>
</evidence>
<evidence type="ECO:0000256" key="6">
    <source>
        <dbReference type="ARBA" id="ARBA00022741"/>
    </source>
</evidence>
<dbReference type="GO" id="GO:0006874">
    <property type="term" value="P:intracellular calcium ion homeostasis"/>
    <property type="evidence" value="ECO:0007669"/>
    <property type="project" value="TreeGrafter"/>
</dbReference>
<dbReference type="SFLD" id="SFLDF00027">
    <property type="entry name" value="p-type_atpase"/>
    <property type="match status" value="1"/>
</dbReference>
<feature type="transmembrane region" description="Helical" evidence="14">
    <location>
        <begin position="281"/>
        <end position="303"/>
    </location>
</feature>
<feature type="transmembrane region" description="Helical" evidence="14">
    <location>
        <begin position="843"/>
        <end position="862"/>
    </location>
</feature>
<dbReference type="InterPro" id="IPR006408">
    <property type="entry name" value="P-type_ATPase_IIB"/>
</dbReference>
<evidence type="ECO:0000256" key="14">
    <source>
        <dbReference type="RuleBase" id="RU361146"/>
    </source>
</evidence>
<dbReference type="PRINTS" id="PR00119">
    <property type="entry name" value="CATATPASE"/>
</dbReference>
<feature type="domain" description="Cation-transporting P-type ATPase N-terminal" evidence="15">
    <location>
        <begin position="30"/>
        <end position="104"/>
    </location>
</feature>
<comment type="subcellular location">
    <subcellularLocation>
        <location evidence="1">Endomembrane system</location>
        <topology evidence="1">Multi-pass membrane protein</topology>
    </subcellularLocation>
    <subcellularLocation>
        <location evidence="14">Membrane</location>
        <topology evidence="14">Multi-pass membrane protein</topology>
    </subcellularLocation>
</comment>
<evidence type="ECO:0000256" key="9">
    <source>
        <dbReference type="ARBA" id="ARBA00022842"/>
    </source>
</evidence>
<evidence type="ECO:0000256" key="7">
    <source>
        <dbReference type="ARBA" id="ARBA00022837"/>
    </source>
</evidence>
<evidence type="ECO:0000256" key="1">
    <source>
        <dbReference type="ARBA" id="ARBA00004127"/>
    </source>
</evidence>
<dbReference type="OrthoDB" id="3352408at2759"/>
<feature type="transmembrane region" description="Helical" evidence="14">
    <location>
        <begin position="88"/>
        <end position="105"/>
    </location>
</feature>
<comment type="similarity">
    <text evidence="14">Belongs to the cation transport ATPase (P-type) (TC 3.A.3) family.</text>
</comment>
<dbReference type="SUPFAM" id="SSF81653">
    <property type="entry name" value="Calcium ATPase, transduction domain A"/>
    <property type="match status" value="1"/>
</dbReference>
<dbReference type="InterPro" id="IPR036412">
    <property type="entry name" value="HAD-like_sf"/>
</dbReference>
<evidence type="ECO:0000256" key="12">
    <source>
        <dbReference type="ARBA" id="ARBA00023065"/>
    </source>
</evidence>
<evidence type="ECO:0000256" key="13">
    <source>
        <dbReference type="ARBA" id="ARBA00023136"/>
    </source>
</evidence>
<dbReference type="Gene3D" id="3.40.50.1000">
    <property type="entry name" value="HAD superfamily/HAD-like"/>
    <property type="match status" value="1"/>
</dbReference>
<dbReference type="Proteomes" id="UP000078561">
    <property type="component" value="Unassembled WGS sequence"/>
</dbReference>
<keyword evidence="6 14" id="KW-0547">Nucleotide-binding</keyword>
<keyword evidence="11 14" id="KW-1133">Transmembrane helix</keyword>
<keyword evidence="2 14" id="KW-0813">Transport</keyword>
<dbReference type="GO" id="GO:0005524">
    <property type="term" value="F:ATP binding"/>
    <property type="evidence" value="ECO:0007669"/>
    <property type="project" value="UniProtKB-KW"/>
</dbReference>
<feature type="transmembrane region" description="Helical" evidence="14">
    <location>
        <begin position="883"/>
        <end position="904"/>
    </location>
</feature>
<feature type="transmembrane region" description="Helical" evidence="14">
    <location>
        <begin position="761"/>
        <end position="785"/>
    </location>
</feature>
<evidence type="ECO:0000256" key="2">
    <source>
        <dbReference type="ARBA" id="ARBA00022448"/>
    </source>
</evidence>
<dbReference type="InterPro" id="IPR004014">
    <property type="entry name" value="ATPase_P-typ_cation-transptr_N"/>
</dbReference>
<evidence type="ECO:0000256" key="3">
    <source>
        <dbReference type="ARBA" id="ARBA00022568"/>
    </source>
</evidence>
<dbReference type="EMBL" id="LT553525">
    <property type="protein sequence ID" value="SAM01269.1"/>
    <property type="molecule type" value="Genomic_DNA"/>
</dbReference>
<evidence type="ECO:0000256" key="5">
    <source>
        <dbReference type="ARBA" id="ARBA00022723"/>
    </source>
</evidence>
<keyword evidence="3 14" id="KW-0109">Calcium transport</keyword>
<feature type="transmembrane region" description="Helical" evidence="14">
    <location>
        <begin position="117"/>
        <end position="138"/>
    </location>
</feature>
<keyword evidence="10" id="KW-1278">Translocase</keyword>
<dbReference type="InterPro" id="IPR023214">
    <property type="entry name" value="HAD_sf"/>
</dbReference>
<dbReference type="InterPro" id="IPR023299">
    <property type="entry name" value="ATPase_P-typ_cyto_dom_N"/>
</dbReference>
<dbReference type="InterPro" id="IPR059000">
    <property type="entry name" value="ATPase_P-type_domA"/>
</dbReference>
<keyword evidence="12 14" id="KW-0406">Ion transport</keyword>
<dbReference type="NCBIfam" id="TIGR01517">
    <property type="entry name" value="ATPase-IIB_Ca"/>
    <property type="match status" value="1"/>
</dbReference>
<dbReference type="GO" id="GO:0005886">
    <property type="term" value="C:plasma membrane"/>
    <property type="evidence" value="ECO:0007669"/>
    <property type="project" value="TreeGrafter"/>
</dbReference>
<comment type="caution">
    <text evidence="14">Lacks conserved residue(s) required for the propagation of feature annotation.</text>
</comment>
<dbReference type="GO" id="GO:0046872">
    <property type="term" value="F:metal ion binding"/>
    <property type="evidence" value="ECO:0007669"/>
    <property type="project" value="UniProtKB-KW"/>
</dbReference>
<dbReference type="PROSITE" id="PS00154">
    <property type="entry name" value="ATPASE_E1_E2"/>
    <property type="match status" value="1"/>
</dbReference>
<dbReference type="Pfam" id="PF00122">
    <property type="entry name" value="E1-E2_ATPase"/>
    <property type="match status" value="1"/>
</dbReference>
<dbReference type="InParanoid" id="A0A163M4T6"/>
<keyword evidence="17" id="KW-1185">Reference proteome</keyword>
<gene>
    <name evidence="16" type="primary">ABSGL_07010.1 scaffold 8715</name>
</gene>
<dbReference type="InterPro" id="IPR023298">
    <property type="entry name" value="ATPase_P-typ_TM_dom_sf"/>
</dbReference>
<dbReference type="Gene3D" id="1.20.1110.10">
    <property type="entry name" value="Calcium-transporting ATPase, transmembrane domain"/>
    <property type="match status" value="1"/>
</dbReference>
<keyword evidence="7 14" id="KW-0106">Calcium</keyword>